<feature type="region of interest" description="Disordered" evidence="1">
    <location>
        <begin position="46"/>
        <end position="69"/>
    </location>
</feature>
<evidence type="ECO:0000313" key="2">
    <source>
        <dbReference type="EMBL" id="KAH7641422.1"/>
    </source>
</evidence>
<accession>A0A9D4SGV4</accession>
<protein>
    <submittedName>
        <fullName evidence="2">Uncharacterized protein</fullName>
    </submittedName>
</protein>
<reference evidence="2" key="1">
    <citation type="submission" date="2020-06" db="EMBL/GenBank/DDBJ databases">
        <authorList>
            <person name="Ji K."/>
            <person name="Li J."/>
        </authorList>
    </citation>
    <scope>NUCLEOTIDE SEQUENCE</scope>
    <source>
        <strain evidence="2">JKM2019</strain>
        <tissue evidence="2">Whole body</tissue>
    </source>
</reference>
<comment type="caution">
    <text evidence="2">The sequence shown here is derived from an EMBL/GenBank/DDBJ whole genome shotgun (WGS) entry which is preliminary data.</text>
</comment>
<dbReference type="AlphaFoldDB" id="A0A9D4SGV4"/>
<name>A0A9D4SGV4_DERFA</name>
<gene>
    <name evidence="2" type="ORF">HUG17_4466</name>
</gene>
<organism evidence="2">
    <name type="scientific">Dermatophagoides farinae</name>
    <name type="common">American house dust mite</name>
    <dbReference type="NCBI Taxonomy" id="6954"/>
    <lineage>
        <taxon>Eukaryota</taxon>
        <taxon>Metazoa</taxon>
        <taxon>Ecdysozoa</taxon>
        <taxon>Arthropoda</taxon>
        <taxon>Chelicerata</taxon>
        <taxon>Arachnida</taxon>
        <taxon>Acari</taxon>
        <taxon>Acariformes</taxon>
        <taxon>Sarcoptiformes</taxon>
        <taxon>Astigmata</taxon>
        <taxon>Psoroptidia</taxon>
        <taxon>Analgoidea</taxon>
        <taxon>Pyroglyphidae</taxon>
        <taxon>Dermatophagoidinae</taxon>
        <taxon>Dermatophagoides</taxon>
    </lineage>
</organism>
<dbReference type="EMBL" id="SDOV01000004">
    <property type="protein sequence ID" value="KAH7641422.1"/>
    <property type="molecule type" value="Genomic_DNA"/>
</dbReference>
<proteinExistence type="predicted"/>
<dbReference type="Proteomes" id="UP000828236">
    <property type="component" value="Unassembled WGS sequence"/>
</dbReference>
<evidence type="ECO:0000256" key="1">
    <source>
        <dbReference type="SAM" id="MobiDB-lite"/>
    </source>
</evidence>
<sequence>MANRDNDWFRELREQEELDRRYSERLRRYYQRQNERVQMNEQLERLRQQQPNPNQPVSFEFFEEKELQQ</sequence>
<reference evidence="2" key="2">
    <citation type="journal article" date="2021" name="World Allergy Organ. J.">
        <title>Chromosome-level assembly of Dermatophagoides farinae genome and transcriptome reveals two novel allergens Der f 37 and Der f 39.</title>
        <authorList>
            <person name="Chen J."/>
            <person name="Cai Z."/>
            <person name="Fan D."/>
            <person name="Hu J."/>
            <person name="Hou Y."/>
            <person name="He Y."/>
            <person name="Zhang Z."/>
            <person name="Zhao Z."/>
            <person name="Gao P."/>
            <person name="Hu W."/>
            <person name="Sun J."/>
            <person name="Li J."/>
            <person name="Ji K."/>
        </authorList>
    </citation>
    <scope>NUCLEOTIDE SEQUENCE</scope>
    <source>
        <strain evidence="2">JKM2019</strain>
    </source>
</reference>